<evidence type="ECO:0000313" key="3">
    <source>
        <dbReference type="Proteomes" id="UP000027446"/>
    </source>
</evidence>
<name>A0A069E105_9PROT</name>
<dbReference type="EMBL" id="ARYH01000003">
    <property type="protein sequence ID" value="KCZ83130.1"/>
    <property type="molecule type" value="Genomic_DNA"/>
</dbReference>
<comment type="caution">
    <text evidence="2">The sequence shown here is derived from an EMBL/GenBank/DDBJ whole genome shotgun (WGS) entry which is preliminary data.</text>
</comment>
<feature type="region of interest" description="Disordered" evidence="1">
    <location>
        <begin position="48"/>
        <end position="69"/>
    </location>
</feature>
<gene>
    <name evidence="2" type="ORF">HAD_15622</name>
</gene>
<accession>A0A069E105</accession>
<dbReference type="Proteomes" id="UP000027446">
    <property type="component" value="Unassembled WGS sequence"/>
</dbReference>
<dbReference type="RefSeq" id="WP_035573386.1">
    <property type="nucleotide sequence ID" value="NZ_ARYH01000003.1"/>
</dbReference>
<reference evidence="2 3" key="1">
    <citation type="journal article" date="2014" name="Antonie Van Leeuwenhoek">
        <title>Hyphomonas beringensis sp. nov. and Hyphomonas chukchiensis sp. nov., isolated from surface seawater of the Bering Sea and Chukchi Sea.</title>
        <authorList>
            <person name="Li C."/>
            <person name="Lai Q."/>
            <person name="Li G."/>
            <person name="Dong C."/>
            <person name="Wang J."/>
            <person name="Liao Y."/>
            <person name="Shao Z."/>
        </authorList>
    </citation>
    <scope>NUCLEOTIDE SEQUENCE [LARGE SCALE GENOMIC DNA]</scope>
    <source>
        <strain evidence="2 3">MHS-3</strain>
    </source>
</reference>
<evidence type="ECO:0000313" key="2">
    <source>
        <dbReference type="EMBL" id="KCZ83130.1"/>
    </source>
</evidence>
<proteinExistence type="predicted"/>
<organism evidence="2 3">
    <name type="scientific">Hyphomonas adhaerens MHS-3</name>
    <dbReference type="NCBI Taxonomy" id="1280949"/>
    <lineage>
        <taxon>Bacteria</taxon>
        <taxon>Pseudomonadati</taxon>
        <taxon>Pseudomonadota</taxon>
        <taxon>Alphaproteobacteria</taxon>
        <taxon>Hyphomonadales</taxon>
        <taxon>Hyphomonadaceae</taxon>
        <taxon>Hyphomonas</taxon>
    </lineage>
</organism>
<keyword evidence="3" id="KW-1185">Reference proteome</keyword>
<protein>
    <submittedName>
        <fullName evidence="2">Uncharacterized protein</fullName>
    </submittedName>
</protein>
<sequence>MSLLKDLITDFLGEMADFAEPRGRRDRPRKGELAPARILTREDAEAIGRWESEGGRPRHRRSRFDMFDD</sequence>
<evidence type="ECO:0000256" key="1">
    <source>
        <dbReference type="SAM" id="MobiDB-lite"/>
    </source>
</evidence>
<dbReference type="AlphaFoldDB" id="A0A069E105"/>
<dbReference type="PATRIC" id="fig|1280949.3.peg.3172"/>